<evidence type="ECO:0000313" key="2">
    <source>
        <dbReference type="Proteomes" id="UP000193067"/>
    </source>
</evidence>
<dbReference type="EMBL" id="KZ084086">
    <property type="protein sequence ID" value="OSD08447.1"/>
    <property type="molecule type" value="Genomic_DNA"/>
</dbReference>
<gene>
    <name evidence="1" type="ORF">PYCCODRAFT_1429518</name>
</gene>
<organism evidence="1 2">
    <name type="scientific">Trametes coccinea (strain BRFM310)</name>
    <name type="common">Pycnoporus coccineus</name>
    <dbReference type="NCBI Taxonomy" id="1353009"/>
    <lineage>
        <taxon>Eukaryota</taxon>
        <taxon>Fungi</taxon>
        <taxon>Dikarya</taxon>
        <taxon>Basidiomycota</taxon>
        <taxon>Agaricomycotina</taxon>
        <taxon>Agaricomycetes</taxon>
        <taxon>Polyporales</taxon>
        <taxon>Polyporaceae</taxon>
        <taxon>Trametes</taxon>
    </lineage>
</organism>
<keyword evidence="2" id="KW-1185">Reference proteome</keyword>
<evidence type="ECO:0000313" key="1">
    <source>
        <dbReference type="EMBL" id="OSD08447.1"/>
    </source>
</evidence>
<dbReference type="AlphaFoldDB" id="A0A1Y2J543"/>
<dbReference type="Proteomes" id="UP000193067">
    <property type="component" value="Unassembled WGS sequence"/>
</dbReference>
<proteinExistence type="predicted"/>
<name>A0A1Y2J543_TRAC3</name>
<accession>A0A1Y2J543</accession>
<sequence length="59" mass="6901">MVDGDRPRGCILTERLASVRGRRLSNRWRRVECESMVNTCREVLRKDAHVDRTEAEICV</sequence>
<protein>
    <submittedName>
        <fullName evidence="1">Uncharacterized protein</fullName>
    </submittedName>
</protein>
<reference evidence="1 2" key="1">
    <citation type="journal article" date="2015" name="Biotechnol. Biofuels">
        <title>Enhanced degradation of softwood versus hardwood by the white-rot fungus Pycnoporus coccineus.</title>
        <authorList>
            <person name="Couturier M."/>
            <person name="Navarro D."/>
            <person name="Chevret D."/>
            <person name="Henrissat B."/>
            <person name="Piumi F."/>
            <person name="Ruiz-Duenas F.J."/>
            <person name="Martinez A.T."/>
            <person name="Grigoriev I.V."/>
            <person name="Riley R."/>
            <person name="Lipzen A."/>
            <person name="Berrin J.G."/>
            <person name="Master E.R."/>
            <person name="Rosso M.N."/>
        </authorList>
    </citation>
    <scope>NUCLEOTIDE SEQUENCE [LARGE SCALE GENOMIC DNA]</scope>
    <source>
        <strain evidence="1 2">BRFM310</strain>
    </source>
</reference>